<sequence length="48" mass="5229">MEFPEHAYGCTSGFTDVVSRCDDGCPSGCHLVFPMDTCRMRGTVRNAA</sequence>
<dbReference type="HOGENOM" id="CLU_3156321_0_0_10"/>
<proteinExistence type="predicted"/>
<dbReference type="EMBL" id="AEWX01000013">
    <property type="protein sequence ID" value="EGC20574.1"/>
    <property type="molecule type" value="Genomic_DNA"/>
</dbReference>
<name>F0F5F5_9BACT</name>
<reference evidence="1 2" key="1">
    <citation type="submission" date="2011-01" db="EMBL/GenBank/DDBJ databases">
        <authorList>
            <person name="Muzny D."/>
            <person name="Qin X."/>
            <person name="Deng J."/>
            <person name="Jiang H."/>
            <person name="Liu Y."/>
            <person name="Qu J."/>
            <person name="Song X.-Z."/>
            <person name="Zhang L."/>
            <person name="Thornton R."/>
            <person name="Coyle M."/>
            <person name="Francisco L."/>
            <person name="Jackson L."/>
            <person name="Javaid M."/>
            <person name="Korchina V."/>
            <person name="Kovar C."/>
            <person name="Mata R."/>
            <person name="Mathew T."/>
            <person name="Ngo R."/>
            <person name="Nguyen L."/>
            <person name="Nguyen N."/>
            <person name="Okwuonu G."/>
            <person name="Ongeri F."/>
            <person name="Pham C."/>
            <person name="Simmons D."/>
            <person name="Wilczek-Boney K."/>
            <person name="Hale W."/>
            <person name="Jakkamsetti A."/>
            <person name="Pham P."/>
            <person name="Ruth R."/>
            <person name="San Lucas F."/>
            <person name="Warren J."/>
            <person name="Zhang J."/>
            <person name="Zhao Z."/>
            <person name="Zhou C."/>
            <person name="Zhu D."/>
            <person name="Lee S."/>
            <person name="Bess C."/>
            <person name="Blankenburg K."/>
            <person name="Forbes L."/>
            <person name="Fu Q."/>
            <person name="Gubbala S."/>
            <person name="Hirani K."/>
            <person name="Jayaseelan J.C."/>
            <person name="Lara F."/>
            <person name="Munidasa M."/>
            <person name="Palculict T."/>
            <person name="Patil S."/>
            <person name="Pu L.-L."/>
            <person name="Saada N."/>
            <person name="Tang L."/>
            <person name="Weissenberger G."/>
            <person name="Zhu Y."/>
            <person name="Hemphill L."/>
            <person name="Shang Y."/>
            <person name="Youmans B."/>
            <person name="Ayvaz T."/>
            <person name="Ross M."/>
            <person name="Santibanez J."/>
            <person name="Aqrawi P."/>
            <person name="Gross S."/>
            <person name="Joshi V."/>
            <person name="Fowler G."/>
            <person name="Nazareth L."/>
            <person name="Reid J."/>
            <person name="Worley K."/>
            <person name="Petrosino J."/>
            <person name="Highlander S."/>
            <person name="Gibbs R."/>
        </authorList>
    </citation>
    <scope>NUCLEOTIDE SEQUENCE [LARGE SCALE GENOMIC DNA]</scope>
    <source>
        <strain evidence="1 2">DSM 16608</strain>
    </source>
</reference>
<dbReference type="AlphaFoldDB" id="F0F5F5"/>
<dbReference type="Proteomes" id="UP000005697">
    <property type="component" value="Unassembled WGS sequence"/>
</dbReference>
<gene>
    <name evidence="1" type="ORF">HMPREF9141_0821</name>
</gene>
<protein>
    <submittedName>
        <fullName evidence="1">Uncharacterized protein</fullName>
    </submittedName>
</protein>
<keyword evidence="2" id="KW-1185">Reference proteome</keyword>
<accession>F0F5F5</accession>
<evidence type="ECO:0000313" key="2">
    <source>
        <dbReference type="Proteomes" id="UP000005697"/>
    </source>
</evidence>
<evidence type="ECO:0000313" key="1">
    <source>
        <dbReference type="EMBL" id="EGC20574.1"/>
    </source>
</evidence>
<comment type="caution">
    <text evidence="1">The sequence shown here is derived from an EMBL/GenBank/DDBJ whole genome shotgun (WGS) entry which is preliminary data.</text>
</comment>
<organism evidence="1 2">
    <name type="scientific">Prevotella multiformis DSM 16608</name>
    <dbReference type="NCBI Taxonomy" id="888743"/>
    <lineage>
        <taxon>Bacteria</taxon>
        <taxon>Pseudomonadati</taxon>
        <taxon>Bacteroidota</taxon>
        <taxon>Bacteroidia</taxon>
        <taxon>Bacteroidales</taxon>
        <taxon>Prevotellaceae</taxon>
        <taxon>Prevotella</taxon>
    </lineage>
</organism>